<proteinExistence type="predicted"/>
<dbReference type="Proteomes" id="UP000198765">
    <property type="component" value="Chromosome I"/>
</dbReference>
<name>A0A1A8ZLH7_9ACTN</name>
<dbReference type="EMBL" id="LT594324">
    <property type="protein sequence ID" value="SBT44730.1"/>
    <property type="molecule type" value="Genomic_DNA"/>
</dbReference>
<sequence length="223" mass="24102">MRRTDTTALDYYLLRAEADDVEATGLVVEEFVLADDLSATLLRSAGWTPADGGWWSSAAYARTVRADRRLRARLAAVDRAAAEATYQRLGGGTLPGEAALRDRFHEDLPLSSGAPLRLGAGPDVHRVLFAGELDDRRLAELSALLRLDDAPSATGARPGVVGTGRLRVDGTNLRWDLRHVGGAWCVDVTSEPVAADPLRRLLRRLTDLARGQGLLPATIDRLS</sequence>
<protein>
    <submittedName>
        <fullName evidence="1">Uncharacterized protein</fullName>
    </submittedName>
</protein>
<organism evidence="1 2">
    <name type="scientific">Micromonospora narathiwatensis</name>
    <dbReference type="NCBI Taxonomy" id="299146"/>
    <lineage>
        <taxon>Bacteria</taxon>
        <taxon>Bacillati</taxon>
        <taxon>Actinomycetota</taxon>
        <taxon>Actinomycetes</taxon>
        <taxon>Micromonosporales</taxon>
        <taxon>Micromonosporaceae</taxon>
        <taxon>Micromonospora</taxon>
    </lineage>
</organism>
<gene>
    <name evidence="1" type="ORF">GA0070621_2146</name>
</gene>
<keyword evidence="2" id="KW-1185">Reference proteome</keyword>
<evidence type="ECO:0000313" key="2">
    <source>
        <dbReference type="Proteomes" id="UP000198765"/>
    </source>
</evidence>
<reference evidence="1 2" key="1">
    <citation type="submission" date="2016-06" db="EMBL/GenBank/DDBJ databases">
        <authorList>
            <person name="Kjaerup R.B."/>
            <person name="Dalgaard T.S."/>
            <person name="Juul-Madsen H.R."/>
        </authorList>
    </citation>
    <scope>NUCLEOTIDE SEQUENCE [LARGE SCALE GENOMIC DNA]</scope>
    <source>
        <strain evidence="1 2">DSM 45248</strain>
    </source>
</reference>
<evidence type="ECO:0000313" key="1">
    <source>
        <dbReference type="EMBL" id="SBT44730.1"/>
    </source>
</evidence>
<accession>A0A1A8ZLH7</accession>
<dbReference type="AlphaFoldDB" id="A0A1A8ZLH7"/>
<dbReference type="PATRIC" id="fig|299146.4.peg.2217"/>